<sequence>MKNKIEFLVAGTQKGGTTALDVYLREHAALLMAKKKELHFFDQNSNFRWRPNYRKYHQSFDMQLAENRMLGECTPIYMYWESAMRRIFEYNPQMKLIAVLRSPVERAFSHWNMEKQEGYESLSFEEAIAQEAERCRHVLPLQHRHYSYLERGFYSEQIRRMWRYFPKEQTYFCKNEDLKFDTNRVLNELSGFLDIPAFESVEAKTVHSRTYSCELEQELRTTLNKYYQHEISQLEQMLNWDCSDWR</sequence>
<proteinExistence type="predicted"/>
<dbReference type="GO" id="GO:0008146">
    <property type="term" value="F:sulfotransferase activity"/>
    <property type="evidence" value="ECO:0007669"/>
    <property type="project" value="InterPro"/>
</dbReference>
<dbReference type="PANTHER" id="PTHR10605">
    <property type="entry name" value="HEPARAN SULFATE SULFOTRANSFERASE"/>
    <property type="match status" value="1"/>
</dbReference>
<dbReference type="InterPro" id="IPR000863">
    <property type="entry name" value="Sulfotransferase_dom"/>
</dbReference>
<dbReference type="Pfam" id="PF00685">
    <property type="entry name" value="Sulfotransfer_1"/>
    <property type="match status" value="1"/>
</dbReference>
<dbReference type="PANTHER" id="PTHR10605:SF56">
    <property type="entry name" value="BIFUNCTIONAL HEPARAN SULFATE N-DEACETYLASE_N-SULFOTRANSFERASE"/>
    <property type="match status" value="1"/>
</dbReference>
<keyword evidence="5" id="KW-1185">Reference proteome</keyword>
<dbReference type="InterPro" id="IPR027417">
    <property type="entry name" value="P-loop_NTPase"/>
</dbReference>
<dbReference type="InterPro" id="IPR037359">
    <property type="entry name" value="NST/OST"/>
</dbReference>
<dbReference type="OrthoDB" id="9075305at2"/>
<name>A0A420E790_9ALTE</name>
<comment type="caution">
    <text evidence="4">The sequence shown here is derived from an EMBL/GenBank/DDBJ whole genome shotgun (WGS) entry which is preliminary data.</text>
</comment>
<reference evidence="4 5" key="1">
    <citation type="submission" date="2018-09" db="EMBL/GenBank/DDBJ databases">
        <authorList>
            <person name="Wang Z."/>
        </authorList>
    </citation>
    <scope>NUCLEOTIDE SEQUENCE [LARGE SCALE GENOMIC DNA]</scope>
    <source>
        <strain evidence="4 5">ALS 81</strain>
    </source>
</reference>
<evidence type="ECO:0000313" key="4">
    <source>
        <dbReference type="EMBL" id="RKF14386.1"/>
    </source>
</evidence>
<dbReference type="RefSeq" id="WP_120356197.1">
    <property type="nucleotide sequence ID" value="NZ_RAQO01000009.1"/>
</dbReference>
<accession>A0A420E790</accession>
<organism evidence="4 5">
    <name type="scientific">Alginatibacterium sediminis</name>
    <dbReference type="NCBI Taxonomy" id="2164068"/>
    <lineage>
        <taxon>Bacteria</taxon>
        <taxon>Pseudomonadati</taxon>
        <taxon>Pseudomonadota</taxon>
        <taxon>Gammaproteobacteria</taxon>
        <taxon>Alteromonadales</taxon>
        <taxon>Alteromonadaceae</taxon>
        <taxon>Alginatibacterium</taxon>
    </lineage>
</organism>
<dbReference type="Gene3D" id="3.40.50.300">
    <property type="entry name" value="P-loop containing nucleotide triphosphate hydrolases"/>
    <property type="match status" value="1"/>
</dbReference>
<keyword evidence="2" id="KW-0325">Glycoprotein</keyword>
<evidence type="ECO:0000256" key="2">
    <source>
        <dbReference type="ARBA" id="ARBA00023180"/>
    </source>
</evidence>
<gene>
    <name evidence="4" type="ORF">DBZ36_17180</name>
</gene>
<evidence type="ECO:0000313" key="5">
    <source>
        <dbReference type="Proteomes" id="UP000286482"/>
    </source>
</evidence>
<evidence type="ECO:0000256" key="1">
    <source>
        <dbReference type="ARBA" id="ARBA00022679"/>
    </source>
</evidence>
<dbReference type="Proteomes" id="UP000286482">
    <property type="component" value="Unassembled WGS sequence"/>
</dbReference>
<keyword evidence="1 4" id="KW-0808">Transferase</keyword>
<feature type="domain" description="Sulfotransferase" evidence="3">
    <location>
        <begin position="6"/>
        <end position="208"/>
    </location>
</feature>
<dbReference type="EMBL" id="RAQO01000009">
    <property type="protein sequence ID" value="RKF14386.1"/>
    <property type="molecule type" value="Genomic_DNA"/>
</dbReference>
<dbReference type="SUPFAM" id="SSF52540">
    <property type="entry name" value="P-loop containing nucleoside triphosphate hydrolases"/>
    <property type="match status" value="1"/>
</dbReference>
<protein>
    <submittedName>
        <fullName evidence="4">Sulfotransferase</fullName>
    </submittedName>
</protein>
<evidence type="ECO:0000259" key="3">
    <source>
        <dbReference type="Pfam" id="PF00685"/>
    </source>
</evidence>
<dbReference type="AlphaFoldDB" id="A0A420E790"/>